<dbReference type="AlphaFoldDB" id="A0A0C4WIA7"/>
<name>A0A0C4WIA7_9GAMM</name>
<organism evidence="2 3">
    <name type="scientific">Azotobacter chroococcum NCIMB 8003</name>
    <dbReference type="NCBI Taxonomy" id="1328314"/>
    <lineage>
        <taxon>Bacteria</taxon>
        <taxon>Pseudomonadati</taxon>
        <taxon>Pseudomonadota</taxon>
        <taxon>Gammaproteobacteria</taxon>
        <taxon>Pseudomonadales</taxon>
        <taxon>Pseudomonadaceae</taxon>
        <taxon>Azotobacter</taxon>
    </lineage>
</organism>
<keyword evidence="3" id="KW-1185">Reference proteome</keyword>
<keyword evidence="1" id="KW-0812">Transmembrane</keyword>
<keyword evidence="1" id="KW-1133">Transmembrane helix</keyword>
<dbReference type="Proteomes" id="UP000068210">
    <property type="component" value="Chromosome"/>
</dbReference>
<proteinExistence type="predicted"/>
<dbReference type="KEGG" id="acx:Achr_22670"/>
<reference evidence="2 3" key="1">
    <citation type="journal article" date="2015" name="PLoS ONE">
        <title>Azotobacter Genomes: The Genome of Azotobacter chroococcum NCIMB 8003 (ATCC 4412).</title>
        <authorList>
            <person name="Robson R.L."/>
            <person name="Jones R."/>
            <person name="Robson R.M."/>
            <person name="Schwartz A."/>
            <person name="Richardson T.H."/>
        </authorList>
    </citation>
    <scope>NUCLEOTIDE SEQUENCE [LARGE SCALE GENOMIC DNA]</scope>
    <source>
        <strain evidence="2 3">NCIMB 8003</strain>
    </source>
</reference>
<evidence type="ECO:0000256" key="1">
    <source>
        <dbReference type="SAM" id="Phobius"/>
    </source>
</evidence>
<protein>
    <submittedName>
        <fullName evidence="2">Uncharacterized protein</fullName>
    </submittedName>
</protein>
<evidence type="ECO:0000313" key="2">
    <source>
        <dbReference type="EMBL" id="AJE21708.1"/>
    </source>
</evidence>
<keyword evidence="1" id="KW-0472">Membrane</keyword>
<feature type="transmembrane region" description="Helical" evidence="1">
    <location>
        <begin position="12"/>
        <end position="31"/>
    </location>
</feature>
<dbReference type="HOGENOM" id="CLU_220781_1_0_6"/>
<accession>A0A0C4WIA7</accession>
<dbReference type="EMBL" id="CP010415">
    <property type="protein sequence ID" value="AJE21708.1"/>
    <property type="molecule type" value="Genomic_DNA"/>
</dbReference>
<evidence type="ECO:0000313" key="3">
    <source>
        <dbReference type="Proteomes" id="UP000068210"/>
    </source>
</evidence>
<gene>
    <name evidence="2" type="ORF">Achr_22670</name>
</gene>
<sequence length="32" mass="3749">MFKHPQKIRQFGLIVFAIMVLLILPNLEHLMG</sequence>